<dbReference type="AlphaFoldDB" id="A0A0N5AKI2"/>
<dbReference type="WBParaSite" id="SMUV_0000500601-mRNA-1">
    <property type="protein sequence ID" value="SMUV_0000500601-mRNA-1"/>
    <property type="gene ID" value="SMUV_0000500601"/>
</dbReference>
<sequence length="95" mass="10697">MPKVDRTAERPTNSKLDQNSVKLLLQNDATNGSISGSTLERFLLFTFLVTVFILISVYFKISNVKQPMLPEDDVVQIRTVYSGTVFSLLYPSIIL</sequence>
<keyword evidence="1" id="KW-1133">Transmembrane helix</keyword>
<dbReference type="Proteomes" id="UP000046393">
    <property type="component" value="Unplaced"/>
</dbReference>
<keyword evidence="1" id="KW-0472">Membrane</keyword>
<accession>A0A0N5AKI2</accession>
<evidence type="ECO:0000256" key="1">
    <source>
        <dbReference type="SAM" id="Phobius"/>
    </source>
</evidence>
<keyword evidence="1" id="KW-0812">Transmembrane</keyword>
<evidence type="ECO:0000313" key="3">
    <source>
        <dbReference type="WBParaSite" id="SMUV_0000500601-mRNA-1"/>
    </source>
</evidence>
<name>A0A0N5AKI2_9BILA</name>
<reference evidence="3" key="1">
    <citation type="submission" date="2017-02" db="UniProtKB">
        <authorList>
            <consortium name="WormBaseParasite"/>
        </authorList>
    </citation>
    <scope>IDENTIFICATION</scope>
</reference>
<organism evidence="2 3">
    <name type="scientific">Syphacia muris</name>
    <dbReference type="NCBI Taxonomy" id="451379"/>
    <lineage>
        <taxon>Eukaryota</taxon>
        <taxon>Metazoa</taxon>
        <taxon>Ecdysozoa</taxon>
        <taxon>Nematoda</taxon>
        <taxon>Chromadorea</taxon>
        <taxon>Rhabditida</taxon>
        <taxon>Spirurina</taxon>
        <taxon>Oxyuridomorpha</taxon>
        <taxon>Oxyuroidea</taxon>
        <taxon>Oxyuridae</taxon>
        <taxon>Syphacia</taxon>
    </lineage>
</organism>
<protein>
    <submittedName>
        <fullName evidence="3">TPT domain-containing protein</fullName>
    </submittedName>
</protein>
<proteinExistence type="predicted"/>
<keyword evidence="2" id="KW-1185">Reference proteome</keyword>
<feature type="transmembrane region" description="Helical" evidence="1">
    <location>
        <begin position="42"/>
        <end position="59"/>
    </location>
</feature>
<evidence type="ECO:0000313" key="2">
    <source>
        <dbReference type="Proteomes" id="UP000046393"/>
    </source>
</evidence>